<dbReference type="Gene3D" id="1.20.1260.10">
    <property type="match status" value="1"/>
</dbReference>
<dbReference type="PATRIC" id="fig|1492898.3.peg.2039"/>
<dbReference type="PANTHER" id="PTHR30565">
    <property type="entry name" value="PROTEIN YCIF"/>
    <property type="match status" value="1"/>
</dbReference>
<dbReference type="EMBL" id="CP011390">
    <property type="protein sequence ID" value="ANE50698.1"/>
    <property type="molecule type" value="Genomic_DNA"/>
</dbReference>
<dbReference type="Pfam" id="PF05974">
    <property type="entry name" value="DUF892"/>
    <property type="match status" value="1"/>
</dbReference>
<name>A0A172TUQ1_9BACT</name>
<sequence>MARTSSRTKKAKNAGAGANDSLLQELFLDSLKDIYYAEKAILKALPKMKRAATSQELAAAFEEHLEVTEGQVGRLEQIFESIDEKVRSKKCDAIEGLIKEAQSIIEDTDKGTSTRDVGLILAAQKVEHYEIATYGGLRQLAETLGYSEAVELLQQTLDEEKETDLKLTDIAENNINYEAAEEEE</sequence>
<accession>A0A172TUQ1</accession>
<dbReference type="PANTHER" id="PTHR30565:SF9">
    <property type="entry name" value="PROTEIN YCIF"/>
    <property type="match status" value="1"/>
</dbReference>
<dbReference type="InterPro" id="IPR010287">
    <property type="entry name" value="DUF892_YciF-like"/>
</dbReference>
<evidence type="ECO:0000313" key="2">
    <source>
        <dbReference type="Proteomes" id="UP000077177"/>
    </source>
</evidence>
<dbReference type="Proteomes" id="UP000077177">
    <property type="component" value="Chromosome"/>
</dbReference>
<evidence type="ECO:0000313" key="1">
    <source>
        <dbReference type="EMBL" id="ANE50698.1"/>
    </source>
</evidence>
<dbReference type="InterPro" id="IPR047114">
    <property type="entry name" value="YciF"/>
</dbReference>
<dbReference type="CDD" id="cd07909">
    <property type="entry name" value="YciF"/>
    <property type="match status" value="1"/>
</dbReference>
<protein>
    <recommendedName>
        <fullName evidence="3">Ferritin-like domain-containing protein</fullName>
    </recommendedName>
</protein>
<dbReference type="SUPFAM" id="SSF47240">
    <property type="entry name" value="Ferritin-like"/>
    <property type="match status" value="1"/>
</dbReference>
<dbReference type="KEGG" id="fla:SY85_09475"/>
<dbReference type="RefSeq" id="WP_066403924.1">
    <property type="nucleotide sequence ID" value="NZ_CP011390.1"/>
</dbReference>
<gene>
    <name evidence="1" type="ORF">SY85_09475</name>
</gene>
<keyword evidence="2" id="KW-1185">Reference proteome</keyword>
<reference evidence="2" key="1">
    <citation type="submission" date="2015-01" db="EMBL/GenBank/DDBJ databases">
        <title>Flavisolibacter sp./LCS9/ whole genome sequencing.</title>
        <authorList>
            <person name="Kim M.K."/>
            <person name="Srinivasan S."/>
            <person name="Lee J.-J."/>
        </authorList>
    </citation>
    <scope>NUCLEOTIDE SEQUENCE [LARGE SCALE GENOMIC DNA]</scope>
    <source>
        <strain evidence="2">LCS9</strain>
    </source>
</reference>
<reference evidence="1 2" key="2">
    <citation type="journal article" date="2016" name="Int. J. Syst. Evol. Microbiol.">
        <title>Flavisolibacter tropicus sp. nov., isolated from tropical soil.</title>
        <authorList>
            <person name="Lee J.J."/>
            <person name="Kang M.S."/>
            <person name="Kim G.S."/>
            <person name="Lee C.S."/>
            <person name="Lim S."/>
            <person name="Lee J."/>
            <person name="Roh S.H."/>
            <person name="Kang H."/>
            <person name="Ha J.M."/>
            <person name="Bae S."/>
            <person name="Jung H.Y."/>
            <person name="Kim M.K."/>
        </authorList>
    </citation>
    <scope>NUCLEOTIDE SEQUENCE [LARGE SCALE GENOMIC DNA]</scope>
    <source>
        <strain evidence="1 2">LCS9</strain>
    </source>
</reference>
<dbReference type="STRING" id="1492898.SY85_09475"/>
<evidence type="ECO:0008006" key="3">
    <source>
        <dbReference type="Google" id="ProtNLM"/>
    </source>
</evidence>
<organism evidence="1 2">
    <name type="scientific">Flavisolibacter tropicus</name>
    <dbReference type="NCBI Taxonomy" id="1492898"/>
    <lineage>
        <taxon>Bacteria</taxon>
        <taxon>Pseudomonadati</taxon>
        <taxon>Bacteroidota</taxon>
        <taxon>Chitinophagia</taxon>
        <taxon>Chitinophagales</taxon>
        <taxon>Chitinophagaceae</taxon>
        <taxon>Flavisolibacter</taxon>
    </lineage>
</organism>
<dbReference type="OrthoDB" id="9795056at2"/>
<proteinExistence type="predicted"/>
<dbReference type="InterPro" id="IPR009078">
    <property type="entry name" value="Ferritin-like_SF"/>
</dbReference>
<dbReference type="AlphaFoldDB" id="A0A172TUQ1"/>
<dbReference type="InterPro" id="IPR012347">
    <property type="entry name" value="Ferritin-like"/>
</dbReference>